<dbReference type="GO" id="GO:0071944">
    <property type="term" value="C:cell periphery"/>
    <property type="evidence" value="ECO:0007669"/>
    <property type="project" value="UniProtKB-ARBA"/>
</dbReference>
<evidence type="ECO:0000259" key="11">
    <source>
        <dbReference type="PROSITE" id="PS50004"/>
    </source>
</evidence>
<dbReference type="PROSITE" id="PS51847">
    <property type="entry name" value="SMP"/>
    <property type="match status" value="1"/>
</dbReference>
<keyword evidence="6" id="KW-0445">Lipid transport</keyword>
<dbReference type="EMBL" id="LPNM01000005">
    <property type="protein sequence ID" value="OEJ88357.1"/>
    <property type="molecule type" value="Genomic_DNA"/>
</dbReference>
<keyword evidence="8 10" id="KW-0472">Membrane</keyword>
<evidence type="ECO:0000256" key="3">
    <source>
        <dbReference type="ARBA" id="ARBA00022692"/>
    </source>
</evidence>
<accession>A0A1E5RN96</accession>
<feature type="domain" description="C2" evidence="11">
    <location>
        <begin position="1005"/>
        <end position="1125"/>
    </location>
</feature>
<dbReference type="InterPro" id="IPR000008">
    <property type="entry name" value="C2_dom"/>
</dbReference>
<evidence type="ECO:0000256" key="2">
    <source>
        <dbReference type="ARBA" id="ARBA00022448"/>
    </source>
</evidence>
<dbReference type="OrthoDB" id="1029639at2759"/>
<dbReference type="InterPro" id="IPR037762">
    <property type="entry name" value="C2C_Tricalbin"/>
</dbReference>
<dbReference type="PROSITE" id="PS50004">
    <property type="entry name" value="C2"/>
    <property type="match status" value="3"/>
</dbReference>
<evidence type="ECO:0000313" key="13">
    <source>
        <dbReference type="EMBL" id="OEJ88357.1"/>
    </source>
</evidence>
<feature type="compositionally biased region" description="Basic and acidic residues" evidence="9">
    <location>
        <begin position="7"/>
        <end position="21"/>
    </location>
</feature>
<dbReference type="Proteomes" id="UP000095728">
    <property type="component" value="Unassembled WGS sequence"/>
</dbReference>
<dbReference type="GO" id="GO:0061817">
    <property type="term" value="P:endoplasmic reticulum-plasma membrane tethering"/>
    <property type="evidence" value="ECO:0007669"/>
    <property type="project" value="InterPro"/>
</dbReference>
<dbReference type="InterPro" id="IPR017147">
    <property type="entry name" value="Tricalbin"/>
</dbReference>
<comment type="subcellular location">
    <subcellularLocation>
        <location evidence="1">Membrane</location>
    </subcellularLocation>
</comment>
<dbReference type="InterPro" id="IPR052455">
    <property type="entry name" value="Tricalbin_domain"/>
</dbReference>
<dbReference type="InParanoid" id="A0A1E5RN96"/>
<comment type="caution">
    <text evidence="13">The sequence shown here is derived from an EMBL/GenBank/DDBJ whole genome shotgun (WGS) entry which is preliminary data.</text>
</comment>
<organism evidence="13 14">
    <name type="scientific">Hanseniaspora osmophila</name>
    <dbReference type="NCBI Taxonomy" id="56408"/>
    <lineage>
        <taxon>Eukaryota</taxon>
        <taxon>Fungi</taxon>
        <taxon>Dikarya</taxon>
        <taxon>Ascomycota</taxon>
        <taxon>Saccharomycotina</taxon>
        <taxon>Saccharomycetes</taxon>
        <taxon>Saccharomycodales</taxon>
        <taxon>Saccharomycodaceae</taxon>
        <taxon>Hanseniaspora</taxon>
    </lineage>
</organism>
<feature type="transmembrane region" description="Helical" evidence="10">
    <location>
        <begin position="102"/>
        <end position="118"/>
    </location>
</feature>
<evidence type="ECO:0000313" key="14">
    <source>
        <dbReference type="Proteomes" id="UP000095728"/>
    </source>
</evidence>
<dbReference type="PRINTS" id="PR00360">
    <property type="entry name" value="C2DOMAIN"/>
</dbReference>
<keyword evidence="7" id="KW-0446">Lipid-binding</keyword>
<dbReference type="CDD" id="cd21678">
    <property type="entry name" value="SMP_TCB"/>
    <property type="match status" value="1"/>
</dbReference>
<keyword evidence="5 10" id="KW-1133">Transmembrane helix</keyword>
<evidence type="ECO:0000256" key="7">
    <source>
        <dbReference type="ARBA" id="ARBA00023121"/>
    </source>
</evidence>
<gene>
    <name evidence="13" type="ORF">AWRI3579_g676</name>
</gene>
<feature type="domain" description="SMP-LTD" evidence="12">
    <location>
        <begin position="141"/>
        <end position="350"/>
    </location>
</feature>
<dbReference type="PANTHER" id="PTHR46980:SF2">
    <property type="entry name" value="TRICALBIN-1-RELATED"/>
    <property type="match status" value="1"/>
</dbReference>
<dbReference type="GO" id="GO:0008289">
    <property type="term" value="F:lipid binding"/>
    <property type="evidence" value="ECO:0007669"/>
    <property type="project" value="UniProtKB-KW"/>
</dbReference>
<dbReference type="SMART" id="SM00239">
    <property type="entry name" value="C2"/>
    <property type="match status" value="4"/>
</dbReference>
<dbReference type="CDD" id="cd04040">
    <property type="entry name" value="C2D_Tricalbin-like"/>
    <property type="match status" value="1"/>
</dbReference>
<feature type="region of interest" description="Disordered" evidence="9">
    <location>
        <begin position="1"/>
        <end position="21"/>
    </location>
</feature>
<dbReference type="STRING" id="56408.A0A1E5RN96"/>
<feature type="transmembrane region" description="Helical" evidence="10">
    <location>
        <begin position="79"/>
        <end position="96"/>
    </location>
</feature>
<dbReference type="CDD" id="cd04045">
    <property type="entry name" value="C2C_Tricalbin-like"/>
    <property type="match status" value="1"/>
</dbReference>
<dbReference type="AlphaFoldDB" id="A0A1E5RN96"/>
<proteinExistence type="predicted"/>
<dbReference type="GO" id="GO:0016020">
    <property type="term" value="C:membrane"/>
    <property type="evidence" value="ECO:0007669"/>
    <property type="project" value="UniProtKB-SubCell"/>
</dbReference>
<dbReference type="Gene3D" id="2.60.40.150">
    <property type="entry name" value="C2 domain"/>
    <property type="match status" value="4"/>
</dbReference>
<evidence type="ECO:0000256" key="10">
    <source>
        <dbReference type="SAM" id="Phobius"/>
    </source>
</evidence>
<protein>
    <submittedName>
        <fullName evidence="13">Tricalbin-1</fullName>
    </submittedName>
</protein>
<keyword evidence="4" id="KW-0677">Repeat</keyword>
<dbReference type="PANTHER" id="PTHR46980">
    <property type="entry name" value="TRICALBIN-1-RELATED"/>
    <property type="match status" value="1"/>
</dbReference>
<reference evidence="14" key="1">
    <citation type="journal article" date="2016" name="Genome Announc.">
        <title>Genome sequences of three species of Hanseniaspora isolated from spontaneous wine fermentations.</title>
        <authorList>
            <person name="Sternes P.R."/>
            <person name="Lee D."/>
            <person name="Kutyna D.R."/>
            <person name="Borneman A.R."/>
        </authorList>
    </citation>
    <scope>NUCLEOTIDE SEQUENCE [LARGE SCALE GENOMIC DNA]</scope>
    <source>
        <strain evidence="14">AWRI3579</strain>
    </source>
</reference>
<sequence>MVADASITKKDKNDTQAEDARPVVDSSYVGWKQVGGYENADALNLQDLLDDSHDDTYLSALIPSSIQSKILGDWYQNSVLYLGVMSGLLSFVAGYFKMKAGVLFWIFIITGLFYRASIKKYRIFLKELVQKELAVAKIENDYESMEWLNFLLDSFWVKLEPQVSQMIVQQVNTLLAEHEKIPKFIKKIWIDEFTLGIKPPRVEVVKTFQNTDNDVVVMDWCLTFTPHDTVDMTAKKLRNYINQKAIVKLNLLSAKNETANIPVSVSEVAFKVMCRLRFKMMTAFPHMETVNVQILEIPEIDLIAKLFGDSILQWDLPWTIPGLLPFVNSMIQKYVGPMLLPPFSLQLNIAQLISGNTLGVGILEVTLKNCKDLKRSSVSVNAASIDPYLNIYLGSASSTILGSTRTVKDSLNPVWDETIFIRLDNFTDPLVIDIMDKREGNIDDKQIGRVYQSINKIRENKNVMKNLKTNFIRNAKPVGALNFDLVFRPIMETKILPDGSIEDPTGNASAQDFNTGLASFFIEKGEFVVKDDQDDDEVKKTLHYYVEVYKMGKSFHKTGEFKKELKPEFNSEYKFIVDDKRKTRFKFVVKSVAKPDDEPIAYCIQTLSDLVDRTEIDKTWIPLNFASNSLKETLPFSDIKLQISSQWKPVDMGVGANSIAYTPPIGVIRTFLNKATGLPNLEKIGTIDPYAKILVNGVQRERTHSKEGTNPIWNESLYCAVTSPNQKVSVECYDVETASKDRILGSFMLKFDDLITKDEEDKYVEKIDEDPRTKKLLKPTKTSQSLLGTSKARKKALTTRPAYGNKRFAGEVTYYESFYPALPILTLEEIQEVEVLNKRKTKFQEKCDALDLKKLKKPQLDEIKQEKVELKELEDLYSYKLKLDLDELLSYNTGVFVISVLSGEMATPGCYIQTFFDACGYSRYTSAKQSTRSVKSGFTLDAFIKELEWSVTTLRVTKKKNANKAESCVSELVIPTIELLKNCYYKPGIVSLTGSGTSKLMIQVQWFPIIASKLPQADLITNYGDLKITVKNAKNLPSADLNGKSDPYCKFYINDEHSFFKTKTIKKNLNPEWNETTKVQINNRVNDYLKIKVYDWDASSAADLLGIAMFPLAKIDPNDVATNEFSIPLFGEDGTTPAGTLNLSFEFEAKYTLSVKKEEVKVGDIASKGLSKGISTVGTGLGLGTGAVGKIKHGIFGGHKGKKKNDPLADDEDED</sequence>
<feature type="domain" description="C2" evidence="11">
    <location>
        <begin position="651"/>
        <end position="764"/>
    </location>
</feature>
<evidence type="ECO:0000256" key="6">
    <source>
        <dbReference type="ARBA" id="ARBA00023055"/>
    </source>
</evidence>
<evidence type="ECO:0000256" key="9">
    <source>
        <dbReference type="SAM" id="MobiDB-lite"/>
    </source>
</evidence>
<keyword evidence="3 10" id="KW-0812">Transmembrane</keyword>
<dbReference type="FunCoup" id="A0A1E5RN96">
    <property type="interactions" value="215"/>
</dbReference>
<evidence type="ECO:0000256" key="4">
    <source>
        <dbReference type="ARBA" id="ARBA00022737"/>
    </source>
</evidence>
<dbReference type="InterPro" id="IPR056910">
    <property type="entry name" value="TCB1-3_C2"/>
</dbReference>
<evidence type="ECO:0000256" key="1">
    <source>
        <dbReference type="ARBA" id="ARBA00004370"/>
    </source>
</evidence>
<dbReference type="Pfam" id="PF24920">
    <property type="entry name" value="C2_TCB1"/>
    <property type="match status" value="1"/>
</dbReference>
<dbReference type="InterPro" id="IPR035892">
    <property type="entry name" value="C2_domain_sf"/>
</dbReference>
<dbReference type="InterPro" id="IPR031468">
    <property type="entry name" value="SMP_LBD"/>
</dbReference>
<dbReference type="PIRSF" id="PIRSF037232">
    <property type="entry name" value="Tricalbin"/>
    <property type="match status" value="1"/>
</dbReference>
<dbReference type="Pfam" id="PF00168">
    <property type="entry name" value="C2"/>
    <property type="match status" value="4"/>
</dbReference>
<feature type="domain" description="C2" evidence="11">
    <location>
        <begin position="341"/>
        <end position="467"/>
    </location>
</feature>
<keyword evidence="14" id="KW-1185">Reference proteome</keyword>
<evidence type="ECO:0000256" key="8">
    <source>
        <dbReference type="ARBA" id="ARBA00023136"/>
    </source>
</evidence>
<dbReference type="SUPFAM" id="SSF49562">
    <property type="entry name" value="C2 domain (Calcium/lipid-binding domain, CaLB)"/>
    <property type="match status" value="4"/>
</dbReference>
<dbReference type="InterPro" id="IPR037756">
    <property type="entry name" value="C2D_Tricalbin"/>
</dbReference>
<dbReference type="GO" id="GO:0006869">
    <property type="term" value="P:lipid transport"/>
    <property type="evidence" value="ECO:0007669"/>
    <property type="project" value="UniProtKB-KW"/>
</dbReference>
<keyword evidence="2" id="KW-0813">Transport</keyword>
<evidence type="ECO:0000259" key="12">
    <source>
        <dbReference type="PROSITE" id="PS51847"/>
    </source>
</evidence>
<evidence type="ECO:0000256" key="5">
    <source>
        <dbReference type="ARBA" id="ARBA00022989"/>
    </source>
</evidence>
<name>A0A1E5RN96_9ASCO</name>